<dbReference type="EMBL" id="CAWUPB010001199">
    <property type="protein sequence ID" value="CAK7357563.1"/>
    <property type="molecule type" value="Genomic_DNA"/>
</dbReference>
<keyword evidence="2" id="KW-1185">Reference proteome</keyword>
<name>A0AAV1SXK6_9ROSI</name>
<protein>
    <submittedName>
        <fullName evidence="1">Uncharacterized protein</fullName>
    </submittedName>
</protein>
<reference evidence="1 2" key="1">
    <citation type="submission" date="2024-01" db="EMBL/GenBank/DDBJ databases">
        <authorList>
            <person name="Waweru B."/>
        </authorList>
    </citation>
    <scope>NUCLEOTIDE SEQUENCE [LARGE SCALE GENOMIC DNA]</scope>
</reference>
<evidence type="ECO:0000313" key="2">
    <source>
        <dbReference type="Proteomes" id="UP001314170"/>
    </source>
</evidence>
<comment type="caution">
    <text evidence="1">The sequence shown here is derived from an EMBL/GenBank/DDBJ whole genome shotgun (WGS) entry which is preliminary data.</text>
</comment>
<proteinExistence type="predicted"/>
<dbReference type="Proteomes" id="UP001314170">
    <property type="component" value="Unassembled WGS sequence"/>
</dbReference>
<dbReference type="AlphaFoldDB" id="A0AAV1SXK6"/>
<organism evidence="1 2">
    <name type="scientific">Dovyalis caffra</name>
    <dbReference type="NCBI Taxonomy" id="77055"/>
    <lineage>
        <taxon>Eukaryota</taxon>
        <taxon>Viridiplantae</taxon>
        <taxon>Streptophyta</taxon>
        <taxon>Embryophyta</taxon>
        <taxon>Tracheophyta</taxon>
        <taxon>Spermatophyta</taxon>
        <taxon>Magnoliopsida</taxon>
        <taxon>eudicotyledons</taxon>
        <taxon>Gunneridae</taxon>
        <taxon>Pentapetalae</taxon>
        <taxon>rosids</taxon>
        <taxon>fabids</taxon>
        <taxon>Malpighiales</taxon>
        <taxon>Salicaceae</taxon>
        <taxon>Flacourtieae</taxon>
        <taxon>Dovyalis</taxon>
    </lineage>
</organism>
<sequence>MSAASNFKKIEFSSQTLFLNNHRKQPLLMRSVERARYEPFQGLEANSADKLNCYGKVLGPKYRTIWIGV</sequence>
<evidence type="ECO:0000313" key="1">
    <source>
        <dbReference type="EMBL" id="CAK7357563.1"/>
    </source>
</evidence>
<accession>A0AAV1SXK6</accession>
<gene>
    <name evidence="1" type="ORF">DCAF_LOCUS27852</name>
</gene>